<dbReference type="GO" id="GO:0000026">
    <property type="term" value="F:alpha-1,2-mannosyltransferase activity"/>
    <property type="evidence" value="ECO:0007669"/>
    <property type="project" value="TreeGrafter"/>
</dbReference>
<reference evidence="11" key="1">
    <citation type="journal article" date="2021" name="Open Biol.">
        <title>Shared evolutionary footprints suggest mitochondrial oxidative damage underlies multiple complex I losses in fungi.</title>
        <authorList>
            <person name="Schikora-Tamarit M.A."/>
            <person name="Marcet-Houben M."/>
            <person name="Nosek J."/>
            <person name="Gabaldon T."/>
        </authorList>
    </citation>
    <scope>NUCLEOTIDE SEQUENCE</scope>
    <source>
        <strain evidence="11">CBS6341</strain>
    </source>
</reference>
<dbReference type="PANTHER" id="PTHR31646">
    <property type="entry name" value="ALPHA-1,2-MANNOSYLTRANSFERASE MNN2"/>
    <property type="match status" value="1"/>
</dbReference>
<dbReference type="InterPro" id="IPR029044">
    <property type="entry name" value="Nucleotide-diphossugar_trans"/>
</dbReference>
<evidence type="ECO:0000256" key="2">
    <source>
        <dbReference type="ARBA" id="ARBA00004922"/>
    </source>
</evidence>
<comment type="subcellular location">
    <subcellularLocation>
        <location evidence="1">Golgi apparatus membrane</location>
        <topology evidence="1">Single-pass type II membrane protein</topology>
    </subcellularLocation>
</comment>
<reference evidence="11" key="2">
    <citation type="submission" date="2021-01" db="EMBL/GenBank/DDBJ databases">
        <authorList>
            <person name="Schikora-Tamarit M.A."/>
        </authorList>
    </citation>
    <scope>NUCLEOTIDE SEQUENCE</scope>
    <source>
        <strain evidence="11">CBS6341</strain>
    </source>
</reference>
<evidence type="ECO:0000256" key="8">
    <source>
        <dbReference type="ARBA" id="ARBA00023034"/>
    </source>
</evidence>
<dbReference type="GO" id="GO:0000139">
    <property type="term" value="C:Golgi membrane"/>
    <property type="evidence" value="ECO:0007669"/>
    <property type="project" value="UniProtKB-SubCell"/>
</dbReference>
<evidence type="ECO:0000256" key="5">
    <source>
        <dbReference type="ARBA" id="ARBA00022692"/>
    </source>
</evidence>
<keyword evidence="5 10" id="KW-0812">Transmembrane</keyword>
<proteinExistence type="inferred from homology"/>
<dbReference type="Gene3D" id="3.90.550.10">
    <property type="entry name" value="Spore Coat Polysaccharide Biosynthesis Protein SpsA, Chain A"/>
    <property type="match status" value="1"/>
</dbReference>
<protein>
    <recommendedName>
        <fullName evidence="13">Alpha-1,2-mannosyltransferase</fullName>
    </recommendedName>
</protein>
<gene>
    <name evidence="11" type="ORF">WICMUC_005607</name>
</gene>
<evidence type="ECO:0000313" key="12">
    <source>
        <dbReference type="Proteomes" id="UP000769528"/>
    </source>
</evidence>
<name>A0A9P8P6B9_9ASCO</name>
<sequence length="578" mass="67637">MKISNLIPRQKLRRLIVLCIIVFGLITVLVSLTVKGKVTRQQIIVNERPPKNLDTTLGKFLSKVLDDPYIKDISASFDDVESYYKGMKKGHFNGPHKESWSKDVVYTKEKLLQYVDPKPEDVDLLTKSHKYILEKIAEFEDIKKAIGDSKGNGYVYVGGHDFTYLALLSIQSLRSTGSKLPVEVIIPHGDEYDPKLCDEILPIFNAKCIDIETYLPFDFKNDVNKYMIKPISLLVNSFENVLYLDSDNMILQNPDYLFENEPFTSNGLVTWPDLWRRTTSPYFYNITEVKVDETNRVRNSFSHIITKGHTDGYKLDQVEKSYHDYEGTIPESSTESGQMLISKSKHFETILLSIYYNFNGPKWYYPLLTQNCHGQGDKETFIAAAHVLRKPYYQVNEFPVDFHKKHEKFKQSIKKQVYLALGQHDPVIEYKKCSKQKDLTVWDQTFKYASKNSFWEFRKCPKNEFIFLHSNGIKLFVWNLVRGRDERAMKDKKGNRQRMYEGLNSLMNDGIDYEERILYFMKLSFCFPGDIEEDLSEQDEEFCYKIKNVNSVISKKDDWDYICNELNGHHEFLKEHPN</sequence>
<keyword evidence="4" id="KW-0808">Transferase</keyword>
<evidence type="ECO:0000256" key="6">
    <source>
        <dbReference type="ARBA" id="ARBA00022968"/>
    </source>
</evidence>
<comment type="pathway">
    <text evidence="2">Protein modification; protein glycosylation.</text>
</comment>
<organism evidence="11 12">
    <name type="scientific">Wickerhamomyces mucosus</name>
    <dbReference type="NCBI Taxonomy" id="1378264"/>
    <lineage>
        <taxon>Eukaryota</taxon>
        <taxon>Fungi</taxon>
        <taxon>Dikarya</taxon>
        <taxon>Ascomycota</taxon>
        <taxon>Saccharomycotina</taxon>
        <taxon>Saccharomycetes</taxon>
        <taxon>Phaffomycetales</taxon>
        <taxon>Wickerhamomycetaceae</taxon>
        <taxon>Wickerhamomyces</taxon>
    </lineage>
</organism>
<keyword evidence="7 10" id="KW-1133">Transmembrane helix</keyword>
<dbReference type="OrthoDB" id="430354at2759"/>
<dbReference type="PANTHER" id="PTHR31646:SF1">
    <property type="entry name" value="ALPHA-1,2-MANNOSYLTRANSFERASE MNN2"/>
    <property type="match status" value="1"/>
</dbReference>
<evidence type="ECO:0000256" key="10">
    <source>
        <dbReference type="SAM" id="Phobius"/>
    </source>
</evidence>
<keyword evidence="12" id="KW-1185">Reference proteome</keyword>
<comment type="similarity">
    <text evidence="3">Belongs to the MNN1/MNT family.</text>
</comment>
<evidence type="ECO:0000256" key="9">
    <source>
        <dbReference type="ARBA" id="ARBA00023136"/>
    </source>
</evidence>
<accession>A0A9P8P6B9</accession>
<keyword evidence="9 10" id="KW-0472">Membrane</keyword>
<comment type="caution">
    <text evidence="11">The sequence shown here is derived from an EMBL/GenBank/DDBJ whole genome shotgun (WGS) entry which is preliminary data.</text>
</comment>
<evidence type="ECO:0000256" key="4">
    <source>
        <dbReference type="ARBA" id="ARBA00022679"/>
    </source>
</evidence>
<evidence type="ECO:0008006" key="13">
    <source>
        <dbReference type="Google" id="ProtNLM"/>
    </source>
</evidence>
<evidence type="ECO:0000313" key="11">
    <source>
        <dbReference type="EMBL" id="KAH3666623.1"/>
    </source>
</evidence>
<evidence type="ECO:0000256" key="7">
    <source>
        <dbReference type="ARBA" id="ARBA00022989"/>
    </source>
</evidence>
<evidence type="ECO:0000256" key="1">
    <source>
        <dbReference type="ARBA" id="ARBA00004323"/>
    </source>
</evidence>
<dbReference type="GO" id="GO:0046354">
    <property type="term" value="P:mannan biosynthetic process"/>
    <property type="evidence" value="ECO:0007669"/>
    <property type="project" value="TreeGrafter"/>
</dbReference>
<keyword evidence="6" id="KW-0735">Signal-anchor</keyword>
<dbReference type="EMBL" id="JAEUBF010001424">
    <property type="protein sequence ID" value="KAH3666623.1"/>
    <property type="molecule type" value="Genomic_DNA"/>
</dbReference>
<dbReference type="SUPFAM" id="SSF53448">
    <property type="entry name" value="Nucleotide-diphospho-sugar transferases"/>
    <property type="match status" value="1"/>
</dbReference>
<keyword evidence="8" id="KW-0333">Golgi apparatus</keyword>
<dbReference type="Proteomes" id="UP000769528">
    <property type="component" value="Unassembled WGS sequence"/>
</dbReference>
<dbReference type="InterPro" id="IPR022751">
    <property type="entry name" value="Alpha_mannosyltransferase"/>
</dbReference>
<dbReference type="Pfam" id="PF11051">
    <property type="entry name" value="Mannosyl_trans3"/>
    <property type="match status" value="1"/>
</dbReference>
<evidence type="ECO:0000256" key="3">
    <source>
        <dbReference type="ARBA" id="ARBA00009105"/>
    </source>
</evidence>
<feature type="transmembrane region" description="Helical" evidence="10">
    <location>
        <begin position="12"/>
        <end position="34"/>
    </location>
</feature>
<dbReference type="AlphaFoldDB" id="A0A9P8P6B9"/>